<gene>
    <name evidence="2" type="ordered locus">Halha_2368</name>
</gene>
<dbReference type="RefSeq" id="WP_015327956.1">
    <property type="nucleotide sequence ID" value="NC_019978.1"/>
</dbReference>
<dbReference type="InterPro" id="IPR016195">
    <property type="entry name" value="Pol/histidinol_Pase-like"/>
</dbReference>
<dbReference type="Gene3D" id="3.20.20.140">
    <property type="entry name" value="Metal-dependent hydrolases"/>
    <property type="match status" value="1"/>
</dbReference>
<dbReference type="GO" id="GO:0035312">
    <property type="term" value="F:5'-3' DNA exonuclease activity"/>
    <property type="evidence" value="ECO:0007669"/>
    <property type="project" value="TreeGrafter"/>
</dbReference>
<evidence type="ECO:0000259" key="1">
    <source>
        <dbReference type="SMART" id="SM00481"/>
    </source>
</evidence>
<accession>L0KAA8</accession>
<dbReference type="Gene3D" id="1.10.150.650">
    <property type="match status" value="1"/>
</dbReference>
<feature type="domain" description="Polymerase/histidinol phosphatase N-terminal" evidence="1">
    <location>
        <begin position="4"/>
        <end position="69"/>
    </location>
</feature>
<evidence type="ECO:0000313" key="3">
    <source>
        <dbReference type="Proteomes" id="UP000010880"/>
    </source>
</evidence>
<dbReference type="PANTHER" id="PTHR42924">
    <property type="entry name" value="EXONUCLEASE"/>
    <property type="match status" value="1"/>
</dbReference>
<proteinExistence type="predicted"/>
<dbReference type="KEGG" id="hhl:Halha_2368"/>
<dbReference type="PATRIC" id="fig|748449.3.peg.2288"/>
<dbReference type="Proteomes" id="UP000010880">
    <property type="component" value="Chromosome"/>
</dbReference>
<dbReference type="GO" id="GO:0004534">
    <property type="term" value="F:5'-3' RNA exonuclease activity"/>
    <property type="evidence" value="ECO:0007669"/>
    <property type="project" value="TreeGrafter"/>
</dbReference>
<dbReference type="eggNOG" id="COG0613">
    <property type="taxonomic scope" value="Bacteria"/>
</dbReference>
<dbReference type="InterPro" id="IPR052018">
    <property type="entry name" value="PHP_domain"/>
</dbReference>
<protein>
    <submittedName>
        <fullName evidence="2">Putative metal-dependent phosphoesterase, PHP family</fullName>
    </submittedName>
</protein>
<dbReference type="EMBL" id="CP003359">
    <property type="protein sequence ID" value="AGB42242.1"/>
    <property type="molecule type" value="Genomic_DNA"/>
</dbReference>
<dbReference type="InterPro" id="IPR004013">
    <property type="entry name" value="PHP_dom"/>
</dbReference>
<dbReference type="AlphaFoldDB" id="L0KAA8"/>
<organism evidence="2 3">
    <name type="scientific">Halobacteroides halobius (strain ATCC 35273 / DSM 5150 / MD-1)</name>
    <dbReference type="NCBI Taxonomy" id="748449"/>
    <lineage>
        <taxon>Bacteria</taxon>
        <taxon>Bacillati</taxon>
        <taxon>Bacillota</taxon>
        <taxon>Clostridia</taxon>
        <taxon>Halanaerobiales</taxon>
        <taxon>Halobacteroidaceae</taxon>
        <taxon>Halobacteroides</taxon>
    </lineage>
</organism>
<keyword evidence="3" id="KW-1185">Reference proteome</keyword>
<reference evidence="3" key="1">
    <citation type="submission" date="2012-02" db="EMBL/GenBank/DDBJ databases">
        <title>The complete genome of Halobacteroides halobius DSM 5150.</title>
        <authorList>
            <person name="Lucas S."/>
            <person name="Copeland A."/>
            <person name="Lapidus A."/>
            <person name="Glavina del Rio T."/>
            <person name="Dalin E."/>
            <person name="Tice H."/>
            <person name="Bruce D."/>
            <person name="Goodwin L."/>
            <person name="Pitluck S."/>
            <person name="Peters L."/>
            <person name="Mikhailova N."/>
            <person name="Gu W."/>
            <person name="Kyrpides N."/>
            <person name="Mavromatis K."/>
            <person name="Ivanova N."/>
            <person name="Brettin T."/>
            <person name="Detter J.C."/>
            <person name="Han C."/>
            <person name="Larimer F."/>
            <person name="Land M."/>
            <person name="Hauser L."/>
            <person name="Markowitz V."/>
            <person name="Cheng J.-F."/>
            <person name="Hugenholtz P."/>
            <person name="Woyke T."/>
            <person name="Wu D."/>
            <person name="Tindall B."/>
            <person name="Pomrenke H."/>
            <person name="Brambilla E."/>
            <person name="Klenk H.-P."/>
            <person name="Eisen J.A."/>
        </authorList>
    </citation>
    <scope>NUCLEOTIDE SEQUENCE [LARGE SCALE GENOMIC DNA]</scope>
    <source>
        <strain evidence="3">ATCC 35273 / DSM 5150 / MD-1</strain>
    </source>
</reference>
<dbReference type="CDD" id="cd07438">
    <property type="entry name" value="PHP_HisPPase_AMP"/>
    <property type="match status" value="1"/>
</dbReference>
<dbReference type="SUPFAM" id="SSF89550">
    <property type="entry name" value="PHP domain-like"/>
    <property type="match status" value="1"/>
</dbReference>
<dbReference type="InterPro" id="IPR003141">
    <property type="entry name" value="Pol/His_phosphatase_N"/>
</dbReference>
<dbReference type="PANTHER" id="PTHR42924:SF3">
    <property type="entry name" value="POLYMERASE_HISTIDINOL PHOSPHATASE N-TERMINAL DOMAIN-CONTAINING PROTEIN"/>
    <property type="match status" value="1"/>
</dbReference>
<dbReference type="STRING" id="748449.Halha_2368"/>
<sequence>MKKIDLHTHTIASDGSFTPQELVKAAVEQGLAAVAITDHDSLAGVQPALEIGKELEIEVVPGIELTTYYQGQRIDILGYYIDLDSPQLNEVLDKLQRAREVRAKQILAKLANLDVELDFKRLKKIAGDTGVGRPHIARLMVEDEYVTDMQTAFDDYLEDGGPAYVPKYQLTPSEAVKLLKQAGGIPVLAHPGVIDNRELVIELLEQEDFAGIEAYYSQHNQAETDYYLQLATEYDLLVTGGSDCHGPANEDKYLLGRVDVPYKLLEQLKKG</sequence>
<evidence type="ECO:0000313" key="2">
    <source>
        <dbReference type="EMBL" id="AGB42242.1"/>
    </source>
</evidence>
<dbReference type="SMART" id="SM00481">
    <property type="entry name" value="POLIIIAc"/>
    <property type="match status" value="1"/>
</dbReference>
<dbReference type="OrthoDB" id="9804333at2"/>
<dbReference type="HOGENOM" id="CLU_067347_1_0_9"/>
<name>L0KAA8_HALHC</name>
<dbReference type="Pfam" id="PF02811">
    <property type="entry name" value="PHP"/>
    <property type="match status" value="1"/>
</dbReference>